<proteinExistence type="predicted"/>
<dbReference type="OrthoDB" id="9800940at2"/>
<reference evidence="2 3" key="1">
    <citation type="submission" date="2019-02" db="EMBL/GenBank/DDBJ databases">
        <title>Deep-cultivation of Planctomycetes and their phenomic and genomic characterization uncovers novel biology.</title>
        <authorList>
            <person name="Wiegand S."/>
            <person name="Jogler M."/>
            <person name="Boedeker C."/>
            <person name="Pinto D."/>
            <person name="Vollmers J."/>
            <person name="Rivas-Marin E."/>
            <person name="Kohn T."/>
            <person name="Peeters S.H."/>
            <person name="Heuer A."/>
            <person name="Rast P."/>
            <person name="Oberbeckmann S."/>
            <person name="Bunk B."/>
            <person name="Jeske O."/>
            <person name="Meyerdierks A."/>
            <person name="Storesund J.E."/>
            <person name="Kallscheuer N."/>
            <person name="Luecker S."/>
            <person name="Lage O.M."/>
            <person name="Pohl T."/>
            <person name="Merkel B.J."/>
            <person name="Hornburger P."/>
            <person name="Mueller R.-W."/>
            <person name="Bruemmer F."/>
            <person name="Labrenz M."/>
            <person name="Spormann A.M."/>
            <person name="Op Den Camp H."/>
            <person name="Overmann J."/>
            <person name="Amann R."/>
            <person name="Jetten M.S.M."/>
            <person name="Mascher T."/>
            <person name="Medema M.H."/>
            <person name="Devos D.P."/>
            <person name="Kaster A.-K."/>
            <person name="Ovreas L."/>
            <person name="Rohde M."/>
            <person name="Galperin M.Y."/>
            <person name="Jogler C."/>
        </authorList>
    </citation>
    <scope>NUCLEOTIDE SEQUENCE [LARGE SCALE GENOMIC DNA]</scope>
    <source>
        <strain evidence="2 3">Pla100</strain>
    </source>
</reference>
<accession>A0A5C6ARA1</accession>
<dbReference type="Gene3D" id="3.60.15.10">
    <property type="entry name" value="Ribonuclease Z/Hydroxyacylglutathione hydrolase-like"/>
    <property type="match status" value="1"/>
</dbReference>
<keyword evidence="3" id="KW-1185">Reference proteome</keyword>
<feature type="domain" description="Metallo-beta-lactamase" evidence="1">
    <location>
        <begin position="18"/>
        <end position="192"/>
    </location>
</feature>
<evidence type="ECO:0000313" key="2">
    <source>
        <dbReference type="EMBL" id="TWU01759.1"/>
    </source>
</evidence>
<evidence type="ECO:0000313" key="3">
    <source>
        <dbReference type="Proteomes" id="UP000316213"/>
    </source>
</evidence>
<protein>
    <submittedName>
        <fullName evidence="2">Ribonuclease Z</fullName>
    </submittedName>
</protein>
<dbReference type="GO" id="GO:0042781">
    <property type="term" value="F:3'-tRNA processing endoribonuclease activity"/>
    <property type="evidence" value="ECO:0007669"/>
    <property type="project" value="TreeGrafter"/>
</dbReference>
<dbReference type="PANTHER" id="PTHR46018">
    <property type="entry name" value="ZINC PHOSPHODIESTERASE ELAC PROTEIN 1"/>
    <property type="match status" value="1"/>
</dbReference>
<gene>
    <name evidence="2" type="ORF">Pla100_14950</name>
</gene>
<name>A0A5C6ARA1_9BACT</name>
<dbReference type="SUPFAM" id="SSF56281">
    <property type="entry name" value="Metallo-hydrolase/oxidoreductase"/>
    <property type="match status" value="1"/>
</dbReference>
<dbReference type="Proteomes" id="UP000316213">
    <property type="component" value="Unassembled WGS sequence"/>
</dbReference>
<dbReference type="RefSeq" id="WP_146576997.1">
    <property type="nucleotide sequence ID" value="NZ_SJPM01000002.1"/>
</dbReference>
<organism evidence="2 3">
    <name type="scientific">Neorhodopirellula pilleata</name>
    <dbReference type="NCBI Taxonomy" id="2714738"/>
    <lineage>
        <taxon>Bacteria</taxon>
        <taxon>Pseudomonadati</taxon>
        <taxon>Planctomycetota</taxon>
        <taxon>Planctomycetia</taxon>
        <taxon>Pirellulales</taxon>
        <taxon>Pirellulaceae</taxon>
        <taxon>Neorhodopirellula</taxon>
    </lineage>
</organism>
<dbReference type="InterPro" id="IPR001279">
    <property type="entry name" value="Metallo-B-lactamas"/>
</dbReference>
<dbReference type="SMART" id="SM00849">
    <property type="entry name" value="Lactamase_B"/>
    <property type="match status" value="1"/>
</dbReference>
<dbReference type="Pfam" id="PF12706">
    <property type="entry name" value="Lactamase_B_2"/>
    <property type="match status" value="1"/>
</dbReference>
<dbReference type="EMBL" id="SJPM01000002">
    <property type="protein sequence ID" value="TWU01759.1"/>
    <property type="molecule type" value="Genomic_DNA"/>
</dbReference>
<evidence type="ECO:0000259" key="1">
    <source>
        <dbReference type="SMART" id="SM00849"/>
    </source>
</evidence>
<dbReference type="AlphaFoldDB" id="A0A5C6ARA1"/>
<dbReference type="InterPro" id="IPR036866">
    <property type="entry name" value="RibonucZ/Hydroxyglut_hydro"/>
</dbReference>
<comment type="caution">
    <text evidence="2">The sequence shown here is derived from an EMBL/GenBank/DDBJ whole genome shotgun (WGS) entry which is preliminary data.</text>
</comment>
<dbReference type="PANTHER" id="PTHR46018:SF2">
    <property type="entry name" value="ZINC PHOSPHODIESTERASE ELAC PROTEIN 1"/>
    <property type="match status" value="1"/>
</dbReference>
<sequence length="245" mass="27756">MQLHCLGTAGYHPSESRHTSCYLLPQSGIVLDAGTGMFRLPERIETDSLDIVLSHAHLDHIAGLTFLLDILYQRPVDEVRVWGQADKLEAVRTHLTSELIFPVELPVRWCALEDQTTIELPDCSLSWRPQNHPGGSVAYRMDWSDGRSLVYATDSDGEHDADSLEWMSHADVLLHECNFQDHQKEWAIKTGHCYLGKVAEVSRAVKPKRLLLTHINPIEELVLDPNDRRFEMPVEIVSDGLVVDF</sequence>